<gene>
    <name evidence="2" type="ORF">H9816_05665</name>
</gene>
<feature type="compositionally biased region" description="Basic and acidic residues" evidence="1">
    <location>
        <begin position="1"/>
        <end position="20"/>
    </location>
</feature>
<dbReference type="EMBL" id="DXCC01000017">
    <property type="protein sequence ID" value="HIZ15378.1"/>
    <property type="molecule type" value="Genomic_DNA"/>
</dbReference>
<reference evidence="2" key="2">
    <citation type="submission" date="2021-04" db="EMBL/GenBank/DDBJ databases">
        <authorList>
            <person name="Gilroy R."/>
        </authorList>
    </citation>
    <scope>NUCLEOTIDE SEQUENCE</scope>
    <source>
        <strain evidence="2">ChiHjej11B10-19426</strain>
    </source>
</reference>
<evidence type="ECO:0000256" key="1">
    <source>
        <dbReference type="SAM" id="MobiDB-lite"/>
    </source>
</evidence>
<reference evidence="2" key="1">
    <citation type="journal article" date="2021" name="PeerJ">
        <title>Extensive microbial diversity within the chicken gut microbiome revealed by metagenomics and culture.</title>
        <authorList>
            <person name="Gilroy R."/>
            <person name="Ravi A."/>
            <person name="Getino M."/>
            <person name="Pursley I."/>
            <person name="Horton D.L."/>
            <person name="Alikhan N.F."/>
            <person name="Baker D."/>
            <person name="Gharbi K."/>
            <person name="Hall N."/>
            <person name="Watson M."/>
            <person name="Adriaenssens E.M."/>
            <person name="Foster-Nyarko E."/>
            <person name="Jarju S."/>
            <person name="Secka A."/>
            <person name="Antonio M."/>
            <person name="Oren A."/>
            <person name="Chaudhuri R.R."/>
            <person name="La Ragione R."/>
            <person name="Hildebrand F."/>
            <person name="Pallen M.J."/>
        </authorList>
    </citation>
    <scope>NUCLEOTIDE SEQUENCE</scope>
    <source>
        <strain evidence="2">ChiHjej11B10-19426</strain>
    </source>
</reference>
<protein>
    <submittedName>
        <fullName evidence="2">Uncharacterized protein</fullName>
    </submittedName>
</protein>
<feature type="region of interest" description="Disordered" evidence="1">
    <location>
        <begin position="1"/>
        <end position="69"/>
    </location>
</feature>
<evidence type="ECO:0000313" key="3">
    <source>
        <dbReference type="Proteomes" id="UP000824014"/>
    </source>
</evidence>
<proteinExistence type="predicted"/>
<name>A0A9D2DEA9_9BACT</name>
<accession>A0A9D2DEA9</accession>
<sequence length="69" mass="8162">MRTNKGVREPARFDTDDLRRGTRLAPARKSGKDRRRIFANDDDEEDDPVPVTRRESAFDYYDDGEEEER</sequence>
<comment type="caution">
    <text evidence="2">The sequence shown here is derived from an EMBL/GenBank/DDBJ whole genome shotgun (WGS) entry which is preliminary data.</text>
</comment>
<evidence type="ECO:0000313" key="2">
    <source>
        <dbReference type="EMBL" id="HIZ15378.1"/>
    </source>
</evidence>
<dbReference type="Proteomes" id="UP000824014">
    <property type="component" value="Unassembled WGS sequence"/>
</dbReference>
<feature type="compositionally biased region" description="Acidic residues" evidence="1">
    <location>
        <begin position="60"/>
        <end position="69"/>
    </location>
</feature>
<dbReference type="AlphaFoldDB" id="A0A9D2DEA9"/>
<organism evidence="2 3">
    <name type="scientific">Candidatus Tidjanibacter faecipullorum</name>
    <dbReference type="NCBI Taxonomy" id="2838766"/>
    <lineage>
        <taxon>Bacteria</taxon>
        <taxon>Pseudomonadati</taxon>
        <taxon>Bacteroidota</taxon>
        <taxon>Bacteroidia</taxon>
        <taxon>Bacteroidales</taxon>
        <taxon>Rikenellaceae</taxon>
        <taxon>Tidjanibacter</taxon>
    </lineage>
</organism>